<proteinExistence type="predicted"/>
<evidence type="ECO:0000256" key="1">
    <source>
        <dbReference type="SAM" id="MobiDB-lite"/>
    </source>
</evidence>
<dbReference type="EMBL" id="ACYY01000005">
    <property type="protein sequence ID" value="EEW26068.1"/>
    <property type="molecule type" value="Genomic_DNA"/>
</dbReference>
<sequence>MQYPVQNGEAFTVKLKSAVSGLALLAVLAGCEKELILPGERFDLRAPLEASLPTEEQPSPVDTSRDLDNQSVPISLPGMTANAEWTHRGGNVAHIPPHGALSAAPVRLWAANIGAGNSRRQRISAAPIVAGGRVFTLDSTAVLTATTTGGQTAWSVSLTPETDHATDVSGGGLGYGGGRLYAATGYGELVAIDPASGGVVWRQRLGAPVTGAPTVDGGTVYVVGRDSSAWAVDAVNGKVRWQSQGTPGGVGMIGAAGPAISGANVLLPFGSGEVAAADQATGAKVWAAVVGGERLGRGYGAIADITGDPVVAGPVTYAGIAGGRTVALETETGKQIWSSGEGALAPVLAVGGSVFLVNDEAKLVRLDAATGAVIWKVEMPYFVKGKPKKRKAITAHYGPVLAGGRLVVASGDDLIRFFSPTDGSLVATADLPGGAAAQPALAGGVLYVVTGNGQLQAFR</sequence>
<dbReference type="InterPro" id="IPR015943">
    <property type="entry name" value="WD40/YVTN_repeat-like_dom_sf"/>
</dbReference>
<evidence type="ECO:0000313" key="3">
    <source>
        <dbReference type="EMBL" id="EEW26068.1"/>
    </source>
</evidence>
<feature type="domain" description="Pyrrolo-quinoline quinone repeat" evidence="2">
    <location>
        <begin position="144"/>
        <end position="376"/>
    </location>
</feature>
<reference evidence="3 4" key="1">
    <citation type="submission" date="2009-08" db="EMBL/GenBank/DDBJ databases">
        <title>The draft genome of Rhodobacter sp. SW2.</title>
        <authorList>
            <consortium name="US DOE Joint Genome Institute (JGI-PGF)"/>
            <person name="Lucas S."/>
            <person name="Copeland A."/>
            <person name="Lapidus A."/>
            <person name="Glavina del Rio T."/>
            <person name="Tice H."/>
            <person name="Bruce D."/>
            <person name="Goodwin L."/>
            <person name="Pitluck S."/>
            <person name="Larimer F."/>
            <person name="Land M.L."/>
            <person name="Hauser L."/>
            <person name="Emerson D."/>
        </authorList>
    </citation>
    <scope>NUCLEOTIDE SEQUENCE [LARGE SCALE GENOMIC DNA]</scope>
    <source>
        <strain evidence="3 4">SW2</strain>
    </source>
</reference>
<dbReference type="InterPro" id="IPR002372">
    <property type="entry name" value="PQQ_rpt_dom"/>
</dbReference>
<dbReference type="InterPro" id="IPR018391">
    <property type="entry name" value="PQQ_b-propeller_rpt"/>
</dbReference>
<dbReference type="SUPFAM" id="SSF50998">
    <property type="entry name" value="Quinoprotein alcohol dehydrogenase-like"/>
    <property type="match status" value="1"/>
</dbReference>
<dbReference type="eggNOG" id="COG1520">
    <property type="taxonomic scope" value="Bacteria"/>
</dbReference>
<gene>
    <name evidence="3" type="ORF">Rsw2DRAFT_1139</name>
</gene>
<dbReference type="Proteomes" id="UP000010121">
    <property type="component" value="Unassembled WGS sequence"/>
</dbReference>
<dbReference type="PANTHER" id="PTHR34512">
    <property type="entry name" value="CELL SURFACE PROTEIN"/>
    <property type="match status" value="1"/>
</dbReference>
<feature type="domain" description="Pyrrolo-quinoline quinone repeat" evidence="2">
    <location>
        <begin position="396"/>
        <end position="458"/>
    </location>
</feature>
<dbReference type="Gene3D" id="2.130.10.10">
    <property type="entry name" value="YVTN repeat-like/Quinoprotein amine dehydrogenase"/>
    <property type="match status" value="1"/>
</dbReference>
<comment type="caution">
    <text evidence="3">The sequence shown here is derived from an EMBL/GenBank/DDBJ whole genome shotgun (WGS) entry which is preliminary data.</text>
</comment>
<dbReference type="PANTHER" id="PTHR34512:SF30">
    <property type="entry name" value="OUTER MEMBRANE PROTEIN ASSEMBLY FACTOR BAMB"/>
    <property type="match status" value="1"/>
</dbReference>
<protein>
    <submittedName>
        <fullName evidence="3">Pyrrolo-quinoline quinone</fullName>
    </submittedName>
</protein>
<accession>C8RZB1</accession>
<dbReference type="Pfam" id="PF13360">
    <property type="entry name" value="PQQ_2"/>
    <property type="match status" value="2"/>
</dbReference>
<keyword evidence="4" id="KW-1185">Reference proteome</keyword>
<dbReference type="SMART" id="SM00564">
    <property type="entry name" value="PQQ"/>
    <property type="match status" value="7"/>
</dbReference>
<evidence type="ECO:0000313" key="4">
    <source>
        <dbReference type="Proteomes" id="UP000010121"/>
    </source>
</evidence>
<dbReference type="STRING" id="371731.Rsw2DRAFT_1139"/>
<dbReference type="AlphaFoldDB" id="C8RZB1"/>
<feature type="region of interest" description="Disordered" evidence="1">
    <location>
        <begin position="50"/>
        <end position="71"/>
    </location>
</feature>
<name>C8RZB1_9RHOB</name>
<evidence type="ECO:0000259" key="2">
    <source>
        <dbReference type="Pfam" id="PF13360"/>
    </source>
</evidence>
<dbReference type="InterPro" id="IPR011047">
    <property type="entry name" value="Quinoprotein_ADH-like_sf"/>
</dbReference>
<organism evidence="3 4">
    <name type="scientific">Rhodobacter ferrooxidans</name>
    <dbReference type="NCBI Taxonomy" id="371731"/>
    <lineage>
        <taxon>Bacteria</taxon>
        <taxon>Pseudomonadati</taxon>
        <taxon>Pseudomonadota</taxon>
        <taxon>Alphaproteobacteria</taxon>
        <taxon>Rhodobacterales</taxon>
        <taxon>Rhodobacter group</taxon>
        <taxon>Rhodobacter</taxon>
    </lineage>
</organism>